<evidence type="ECO:0000313" key="2">
    <source>
        <dbReference type="Proteomes" id="UP001498421"/>
    </source>
</evidence>
<reference evidence="1 2" key="1">
    <citation type="journal article" date="2025" name="Microbiol. Resour. Announc.">
        <title>Draft genome sequences for Neonectria magnoliae and Neonectria punicea, canker pathogens of Liriodendron tulipifera and Acer saccharum in West Virginia.</title>
        <authorList>
            <person name="Petronek H.M."/>
            <person name="Kasson M.T."/>
            <person name="Metheny A.M."/>
            <person name="Stauder C.M."/>
            <person name="Lovett B."/>
            <person name="Lynch S.C."/>
            <person name="Garnas J.R."/>
            <person name="Kasson L.R."/>
            <person name="Stajich J.E."/>
        </authorList>
    </citation>
    <scope>NUCLEOTIDE SEQUENCE [LARGE SCALE GENOMIC DNA]</scope>
    <source>
        <strain evidence="1 2">NRRL 64651</strain>
    </source>
</reference>
<sequence>MPRPTPMLTPIPLDFSSPPHALLKLPSSQELSLQPRNVLNEPLNVLPRPVAETPPENKNRLFRNAFKIKADLVDEADKKIHQPVTGQPRTYPNALATKESLDEQRRDMRRQVGHRIVWDHFNRKAPDWKTCFDLMRRMTPKWSERAEMSAVRIVLPKSWTIDVNNLNLEYVDSATGVLQKLRASVDKNPSAIVLRGKSTVLAKAVDDIVRFCKEAEVYELGTVATSDYRTKQLWPTIEDAPNGGASLPEDHGGSMWVHKEYQPYEITEPYESIPRPEAWTQDNFEPYIATLCYGRIPAHLAIKFYGERRVNGRHIDTDGIRIRLIVEAFEEPSARAFVTAPILKMAVSMMAFKGGHRAEANRLIELGEELGIPMDTDTYNLMLEGYVHKRDLGFFHGFLRKMELRYFHPNIRTWLLFLQLIRGDGERRQIIVTMYELGMLNHAATRRGIADVMAPLDAYDAFKAGKSLEDFLTFQQDRYGRNWLTAGAVQGIIVELLRFHRPEDPRIDDCKRLIEIQIENGHPIETHTINIFLKHASLTKDWNTALWAISHFQSASCEPNQHTYIFLMNLAVNSRSPHALGTIYFYGVLHRKLKKASRQMLAQVLLRLHRDNFWHRWECQPTIFPKDVIATLESNKIATPRNVMSTIERVILDKWEGYIPIKPLSRSLELAYRTNDHLLHRQERNPRYNEDGVRQPMRVQDLVIKLRRVDGEPGNINVRLKGTFNPKSMIKDWDSRDVPLAEEQLMAEEGSIS</sequence>
<comment type="caution">
    <text evidence="1">The sequence shown here is derived from an EMBL/GenBank/DDBJ whole genome shotgun (WGS) entry which is preliminary data.</text>
</comment>
<dbReference type="EMBL" id="JAZAVK010000009">
    <property type="protein sequence ID" value="KAK7431727.1"/>
    <property type="molecule type" value="Genomic_DNA"/>
</dbReference>
<dbReference type="Proteomes" id="UP001498421">
    <property type="component" value="Unassembled WGS sequence"/>
</dbReference>
<dbReference type="Gene3D" id="1.25.40.10">
    <property type="entry name" value="Tetratricopeptide repeat domain"/>
    <property type="match status" value="1"/>
</dbReference>
<evidence type="ECO:0008006" key="3">
    <source>
        <dbReference type="Google" id="ProtNLM"/>
    </source>
</evidence>
<evidence type="ECO:0000313" key="1">
    <source>
        <dbReference type="EMBL" id="KAK7431727.1"/>
    </source>
</evidence>
<gene>
    <name evidence="1" type="ORF">QQZ08_001664</name>
</gene>
<protein>
    <recommendedName>
        <fullName evidence="3">Pentatricopeptide repeat domain-containing protein</fullName>
    </recommendedName>
</protein>
<organism evidence="1 2">
    <name type="scientific">Neonectria magnoliae</name>
    <dbReference type="NCBI Taxonomy" id="2732573"/>
    <lineage>
        <taxon>Eukaryota</taxon>
        <taxon>Fungi</taxon>
        <taxon>Dikarya</taxon>
        <taxon>Ascomycota</taxon>
        <taxon>Pezizomycotina</taxon>
        <taxon>Sordariomycetes</taxon>
        <taxon>Hypocreomycetidae</taxon>
        <taxon>Hypocreales</taxon>
        <taxon>Nectriaceae</taxon>
        <taxon>Neonectria</taxon>
    </lineage>
</organism>
<keyword evidence="2" id="KW-1185">Reference proteome</keyword>
<accession>A0ABR1IDN4</accession>
<dbReference type="InterPro" id="IPR011990">
    <property type="entry name" value="TPR-like_helical_dom_sf"/>
</dbReference>
<proteinExistence type="predicted"/>
<name>A0ABR1IDN4_9HYPO</name>